<evidence type="ECO:0000256" key="2">
    <source>
        <dbReference type="ARBA" id="ARBA00004792"/>
    </source>
</evidence>
<protein>
    <submittedName>
        <fullName evidence="14">[acyl-carrier-protein] S-malonyltransferase</fullName>
        <ecNumber evidence="14">2.3.1.39</ecNumber>
    </submittedName>
</protein>
<name>L1KT71_9ACTN</name>
<dbReference type="InterPro" id="IPR009081">
    <property type="entry name" value="PP-bd_ACP"/>
</dbReference>
<dbReference type="Gene3D" id="3.10.129.110">
    <property type="entry name" value="Polyketide synthase dehydratase"/>
    <property type="match status" value="3"/>
</dbReference>
<dbReference type="GO" id="GO:0004312">
    <property type="term" value="F:fatty acid synthase activity"/>
    <property type="evidence" value="ECO:0007669"/>
    <property type="project" value="TreeGrafter"/>
</dbReference>
<dbReference type="InterPro" id="IPR050091">
    <property type="entry name" value="PKS_NRPS_Biosynth_Enz"/>
</dbReference>
<feature type="domain" description="PKS/mFAS DH" evidence="13">
    <location>
        <begin position="4403"/>
        <end position="4675"/>
    </location>
</feature>
<feature type="domain" description="Carrier" evidence="11">
    <location>
        <begin position="5169"/>
        <end position="5244"/>
    </location>
</feature>
<dbReference type="InterPro" id="IPR057326">
    <property type="entry name" value="KR_dom"/>
</dbReference>
<evidence type="ECO:0000256" key="3">
    <source>
        <dbReference type="ARBA" id="ARBA00022450"/>
    </source>
</evidence>
<evidence type="ECO:0000256" key="5">
    <source>
        <dbReference type="ARBA" id="ARBA00022679"/>
    </source>
</evidence>
<dbReference type="GO" id="GO:0031177">
    <property type="term" value="F:phosphopantetheine binding"/>
    <property type="evidence" value="ECO:0007669"/>
    <property type="project" value="InterPro"/>
</dbReference>
<feature type="region of interest" description="N-terminal hotdog fold" evidence="9">
    <location>
        <begin position="2676"/>
        <end position="2801"/>
    </location>
</feature>
<dbReference type="SMART" id="SM00825">
    <property type="entry name" value="PKS_KS"/>
    <property type="match status" value="3"/>
</dbReference>
<evidence type="ECO:0000313" key="15">
    <source>
        <dbReference type="Proteomes" id="UP000010411"/>
    </source>
</evidence>
<dbReference type="SMART" id="SM00826">
    <property type="entry name" value="PKS_DH"/>
    <property type="match status" value="3"/>
</dbReference>
<feature type="region of interest" description="N-terminal hotdog fold" evidence="9">
    <location>
        <begin position="916"/>
        <end position="1050"/>
    </location>
</feature>
<dbReference type="PANTHER" id="PTHR43775">
    <property type="entry name" value="FATTY ACID SYNTHASE"/>
    <property type="match status" value="1"/>
</dbReference>
<accession>L1KT71</accession>
<comment type="cofactor">
    <cofactor evidence="1">
        <name>pantetheine 4'-phosphate</name>
        <dbReference type="ChEBI" id="CHEBI:47942"/>
    </cofactor>
</comment>
<dbReference type="InterPro" id="IPR018201">
    <property type="entry name" value="Ketoacyl_synth_AS"/>
</dbReference>
<gene>
    <name evidence="14" type="primary">fabD_2</name>
    <name evidence="14" type="ORF">STRIP9103_00425</name>
</gene>
<dbReference type="Pfam" id="PF14765">
    <property type="entry name" value="PS-DH"/>
    <property type="match status" value="3"/>
</dbReference>
<dbReference type="CDD" id="cd08956">
    <property type="entry name" value="KR_3_FAS_SDR_x"/>
    <property type="match status" value="3"/>
</dbReference>
<dbReference type="InterPro" id="IPR020806">
    <property type="entry name" value="PKS_PP-bd"/>
</dbReference>
<evidence type="ECO:0000259" key="11">
    <source>
        <dbReference type="PROSITE" id="PS50075"/>
    </source>
</evidence>
<evidence type="ECO:0000313" key="14">
    <source>
        <dbReference type="EMBL" id="EKX63665.1"/>
    </source>
</evidence>
<dbReference type="FunFam" id="1.10.1200.10:FF:000007">
    <property type="entry name" value="Probable polyketide synthase pks17"/>
    <property type="match status" value="3"/>
</dbReference>
<feature type="domain" description="Ketosynthase family 3 (KS3)" evidence="12">
    <location>
        <begin position="3515"/>
        <end position="3941"/>
    </location>
</feature>
<feature type="domain" description="PKS/mFAS DH" evidence="13">
    <location>
        <begin position="2676"/>
        <end position="2951"/>
    </location>
</feature>
<dbReference type="InterPro" id="IPR006162">
    <property type="entry name" value="Ppantetheine_attach_site"/>
</dbReference>
<comment type="pathway">
    <text evidence="2">Antibiotic biosynthesis.</text>
</comment>
<dbReference type="Pfam" id="PF00698">
    <property type="entry name" value="Acyl_transf_1"/>
    <property type="match status" value="3"/>
</dbReference>
<dbReference type="EMBL" id="AEJC01000415">
    <property type="protein sequence ID" value="EKX63665.1"/>
    <property type="molecule type" value="Genomic_DNA"/>
</dbReference>
<dbReference type="InterPro" id="IPR020841">
    <property type="entry name" value="PKS_Beta-ketoAc_synthase_dom"/>
</dbReference>
<evidence type="ECO:0000256" key="6">
    <source>
        <dbReference type="ARBA" id="ARBA00023194"/>
    </source>
</evidence>
<keyword evidence="6" id="KW-0045">Antibiotic biosynthesis</keyword>
<dbReference type="Gene3D" id="3.40.47.10">
    <property type="match status" value="3"/>
</dbReference>
<feature type="domain" description="Carrier" evidence="11">
    <location>
        <begin position="3417"/>
        <end position="3492"/>
    </location>
</feature>
<dbReference type="InterPro" id="IPR001227">
    <property type="entry name" value="Ac_transferase_dom_sf"/>
</dbReference>
<organism evidence="14 15">
    <name type="scientific">Streptomyces ipomoeae 91-03</name>
    <dbReference type="NCBI Taxonomy" id="698759"/>
    <lineage>
        <taxon>Bacteria</taxon>
        <taxon>Bacillati</taxon>
        <taxon>Actinomycetota</taxon>
        <taxon>Actinomycetes</taxon>
        <taxon>Kitasatosporales</taxon>
        <taxon>Streptomycetaceae</taxon>
        <taxon>Streptomyces</taxon>
    </lineage>
</organism>
<dbReference type="SMART" id="SM00827">
    <property type="entry name" value="PKS_AT"/>
    <property type="match status" value="3"/>
</dbReference>
<dbReference type="InterPro" id="IPR016036">
    <property type="entry name" value="Malonyl_transacylase_ACP-bd"/>
</dbReference>
<dbReference type="Gene3D" id="3.40.366.10">
    <property type="entry name" value="Malonyl-Coenzyme A Acyl Carrier Protein, domain 2"/>
    <property type="match status" value="3"/>
</dbReference>
<feature type="active site" description="Proton donor; for dehydratase activity" evidence="9">
    <location>
        <position position="4596"/>
    </location>
</feature>
<dbReference type="Pfam" id="PF00550">
    <property type="entry name" value="PP-binding"/>
    <property type="match status" value="3"/>
</dbReference>
<dbReference type="InterPro" id="IPR036291">
    <property type="entry name" value="NAD(P)-bd_dom_sf"/>
</dbReference>
<dbReference type="Proteomes" id="UP000010411">
    <property type="component" value="Unassembled WGS sequence"/>
</dbReference>
<feature type="region of interest" description="C-terminal hotdog fold" evidence="9">
    <location>
        <begin position="1062"/>
        <end position="1208"/>
    </location>
</feature>
<dbReference type="GO" id="GO:0006633">
    <property type="term" value="P:fatty acid biosynthetic process"/>
    <property type="evidence" value="ECO:0007669"/>
    <property type="project" value="InterPro"/>
</dbReference>
<dbReference type="GO" id="GO:0033068">
    <property type="term" value="P:macrolide biosynthetic process"/>
    <property type="evidence" value="ECO:0007669"/>
    <property type="project" value="UniProtKB-ARBA"/>
</dbReference>
<feature type="domain" description="PKS/mFAS DH" evidence="13">
    <location>
        <begin position="916"/>
        <end position="1208"/>
    </location>
</feature>
<dbReference type="Pfam" id="PF02801">
    <property type="entry name" value="Ketoacyl-synt_C"/>
    <property type="match status" value="3"/>
</dbReference>
<dbReference type="InterPro" id="IPR049552">
    <property type="entry name" value="PKS_DH_N"/>
</dbReference>
<feature type="active site" description="Proton acceptor; for dehydratase activity" evidence="9">
    <location>
        <position position="4435"/>
    </location>
</feature>
<dbReference type="Gene3D" id="3.30.70.3290">
    <property type="match status" value="3"/>
</dbReference>
<evidence type="ECO:0000256" key="9">
    <source>
        <dbReference type="PROSITE-ProRule" id="PRU01363"/>
    </source>
</evidence>
<keyword evidence="15" id="KW-1185">Reference proteome</keyword>
<keyword evidence="5 14" id="KW-0808">Transferase</keyword>
<feature type="region of interest" description="Disordered" evidence="10">
    <location>
        <begin position="1382"/>
        <end position="1412"/>
    </location>
</feature>
<dbReference type="SMART" id="SM01294">
    <property type="entry name" value="PKS_PP_betabranch"/>
    <property type="match status" value="2"/>
</dbReference>
<feature type="region of interest" description="Disordered" evidence="10">
    <location>
        <begin position="1023"/>
        <end position="1045"/>
    </location>
</feature>
<dbReference type="InterPro" id="IPR020807">
    <property type="entry name" value="PKS_DH"/>
</dbReference>
<dbReference type="InterPro" id="IPR042104">
    <property type="entry name" value="PKS_dehydratase_sf"/>
</dbReference>
<reference evidence="14 15" key="1">
    <citation type="submission" date="2012-11" db="EMBL/GenBank/DDBJ databases">
        <authorList>
            <person name="Huguet-Tapia J.C."/>
            <person name="Durkin A.S."/>
            <person name="Pettis G.S."/>
            <person name="Badger J.H."/>
        </authorList>
    </citation>
    <scope>NUCLEOTIDE SEQUENCE [LARGE SCALE GENOMIC DNA]</scope>
    <source>
        <strain evidence="14 15">91-03</strain>
    </source>
</reference>
<dbReference type="Pfam" id="PF08990">
    <property type="entry name" value="Docking"/>
    <property type="match status" value="1"/>
</dbReference>
<dbReference type="InterPro" id="IPR032821">
    <property type="entry name" value="PKS_assoc"/>
</dbReference>
<dbReference type="Pfam" id="PF22953">
    <property type="entry name" value="SpnB_Rossmann"/>
    <property type="match status" value="3"/>
</dbReference>
<dbReference type="SUPFAM" id="SSF53901">
    <property type="entry name" value="Thiolase-like"/>
    <property type="match status" value="3"/>
</dbReference>
<dbReference type="SUPFAM" id="SSF51735">
    <property type="entry name" value="NAD(P)-binding Rossmann-fold domains"/>
    <property type="match status" value="6"/>
</dbReference>
<sequence length="5264" mass="551738">MANDEKIVKYLKRVTADLHQARRHISELEAQQYEPVAIVGMACRLPGGVASPDDLWDLVANGRDGVTPFPTDRGWDLDKLYDPDPDHPGTSYARDGGFLADVADFDPAFFGISPREALAMDPQQRLMLETTWETIEHAGIDPTSLRGADVGVFTGVSYQDYLSRLAEVPKGLEGFLLTGGSNSVLSGRIAYTLGLEGPAVALDTACSSSLVAIHLAAQALRAGECSMALAGGVAVMTTPNAFLEFSRQRGLARNGRCKSFAASADGTGWAEGVGVVLLERLSDAQRHGHRILAVVRGSAVNQDGASNGLTAPNGPSQQRVIRQALANARLTSTDVDAVEAHGTGTVLGDPIEAQALLATYGQNRPDGRPLWLGSLKSNIGHAQAAAGVAGVIKMVQAMRHGVLPKTLHVNEPTPQVDWAAGAVELLTEARDWPENGHPRRAAVSSFGVSGTNAHVVLEQAPEVEAAETEAAVEPPVTALVLSGRGRSALTAQARRLLTRMETPESLLDLGHSLATTRARLSDRAVVIADDRGKAREALAALAEGETHPDVVTGTTVAGRLAVLFTGQGSQRVGMGRELYDAFPAYASAFDEACAALDRHLAGHAPYPVAEVVFSDPDGWLDRTLYTQSGLFAVETALFRLVESWGVRPDQVAGHSIGELTAAHIAGVLDLEDAAKLVAARARLMQSLPSGGAMITTTAPAEAVAGLLTERTAIAAYNSPANTVISGDAEEISAIRETLAEQGHRVRELKVSHAFHSPLMDPVLEEFAAIAGTVTFRRPRIPLVTAAEGDPLTPDYWARHIRDSVRFEQAVRTLADQGVTTYLELGPAPHLTSAVNDTLDTTACIPTLRPDHREPHALLTALATLHTRGTSLDWPAILPGGKRVDLPTYAFQHQRYWLDATRAASDAVDLGLMAPQHPLLRGRLDLPGAGGVVLTGHLTRQSQPWLADHTIAGTVLMPGTGFVELALHAAQETGCAGIEELVIEAPLPIPERGGIHLQVMVQPTEGGGGRGSGVGDGSRAVSIHSRPADADPDAPWTRHASGTLTTTARPADFDLTTWPPEGAEPQSVDGIYDRVTGAGYDYGPAFQGLRAAWIRGEETFAEIELPEDHHEAAAEYGIHPALFDPALHAMAFGAGAEPGSGSGAASGRTLMPFEWSAVRLHATGATRLRVRMTSPGGDRVTLRLADSTGAPVLSVEALALLPLSDDQVPAGAGTVADSGYRPAWVALPTDPSGTDSGAYLDAVPVTSADDVHRLAAGEAPSTALFELAAGTDDHTPAAVHAQVAHTLAALQAWFSEPALNDTHLLVITRGAVTTGHDDALTDLATAAACGLIRSAQNENPGRITLLDLAPGTDVTAIPASALTAGEPHLALRAGTLHAPRLTKAPAPEAAAPNTSDTDTDTDADDETGTGTVLVTGGTGSLGRLLARHLVTGHGVRNLLLVSRSGPDAPGADDLHADLTALGADVRIEACDITDREALARLLGTIPGTTPLAAVIHTAGVLDDGVITALTPERLATVLRPKADAAWHLHELTKDRGDLKAFVLFSSLAGLIGGPGQGNYAAANTYLDALAHHRRAAGLPATSLVWGLWEQTGGMTDHLDGASTQRMSRGGITALTPEEGLALFDTGLATTDATPVTTKLDHAALRAQAADGTLPHLFRNLVRRTTRQAGNSGDAATGATALAAGLVGLNDDEAQRVLLDAVLGEAATVLGYASAHDLDAQHAFTDIGFDSLTAVELRNRLTTLTGIRLPATLLFDYPTPTTLATHLRLQLTAEGATSPGSRARAKGGTTVRLDEPIAIVGMACRLPGGVTSPDDLWDLVATGRDGITPFPTNRGWDLDTLFDSDPDQPGTTYVSESGFLHEAPAFDPVFFGISPREALAMDPQQRLLLETVWETFEDAGVDPGTVRGQDVGVFAGLMYHDYAAGIRRIPQEIEGFLGLGTSGSVLSGRVAYLFGLEGPAVTVDTACSSSLVAIHMASQALRSGECSMALAGGVTVMSTPGAFTEFSRQRGLAADGRCKSFAASADGTGWSEGVGVVLLERLSDARRNGHRILAVVRGSAVNQDGASNGLTAPNGPSQQRVIRQALTNAGLEPSAVDAVEAHGTGTTLGDPIEAQALLATYGQDRPDEQPLWLGSLKSNLGHTQAAAGVAGVIKMVQAMRHGVLPKTLHVDEPTPQVDWSEGAVELLTEARPWPETGHPRRAAVSSFGVSGTNAHLILEQGPESTPAGEQALAELPVTPLVLSARGSTALAAQARRLLTHMDDARSLLDLGYSLATTRAPLSDRAVIVADDHARARAALEALAEGGTHSSLVTGSPVQGRLAVLFTGQGSQRVGMGRELYDAFSAYASAFDEACAALDRHLAGHAPYPVAEVVFSDPDGWLDRTLYTQSGLFAVETALYRLVESWGVRPDQVAGHSIGELTAAHIAGVLDLEDAAKLVAARARLMQSLPSGGAMITTTAPAETVAGLLTERTAIAAYNSPTNTVISGDADDIAAIRDALTEQGHRVRELKVSHAFHSPLMDPVLEEFAAIAGTVTFHRPRIPLVTAAEGDPLTPDYWARHIRDSVRFEQAVRTLADQGVTTYLELGPAPHLTSAVNDTLDTTACIPTLRPDHREPHALLTALATLHTRGTSLDWPAILPGGKRVDLPTYAFQHQDYWLVPADHAPLDATGLGLTTPGHPLLGAMTQLPDSGGHLFTTQLSSRTHPWLADHSIAGTVLMPGTGFVELALHAAQETGCAGIDELVIEAPLVIPDGVAVQLQVTVQPPAGDGRRAIGIHSRIAGSGSEAAWTRHASGALTTASRPADFDLAVWPPEGAQPIPLDGAYETLADAGYHYGPTFQGLSRAWSRGDEVFAELTVPDDEAGAYGIHPALLDTSFHAAMFASRRDDGDETPTLLPFAWNGVTLHATGATHVRVRIFPAGRDATAAQIADGTGAPVATVESLVARPVVAEQLEAAGPANSLHRLGWTEITTSETDVLEAVTVSGADDLRGLRDLRGLDVPPPVIRFDVRGGTDAEAVHAATTHALAFLQAWLAEPALDASHLLVVTHGAVATGPDDQVTDLAAAAVRGMVQSAQAENPGRITLLDTDASDASDGPTADVPATVRTLGEPELALRAGKLYAPRLGKATGNGEPIALNPSGTVLITGGTGSLGRLLARHLVTGHGVRNLLLVSRSGPDAPGADDLRTELTALGANVRIEACDITDRDALAALLTGTPLTAVVHTAAVFDDGVVRTYTPTQLANVLGPKADAAWHLHELTKDRDDLDAFVLFSSATATVLGAPGQCGYAAANAYLDALAQHRHTLGLPATALAWGLWEQSADLLSHADLRRIRRTGMVALSNDHGLRLFDTALTVPHPVVIPAELDHDTLRGRASRDQLSKVLSGLVRAPRRAASAADAATGDSTGRLLDRLAALSGTEARRTLLDLVRGEAAAVLGHASADLVEAERAFNEIGFDSLTAVELRNRLTTLTGIRLPATLLFDYPTPTTLTTHLWSELDLTDNRPSATPSLPTTNPTPTLDEPIAIVGMACRLPGGVRSPEDLWDLVTAGGDGIGPFPTDRGWDLDALYDPDPENTGTSYVREGGFLHDAADFDPAFFGISPREAVAMDPQQRLMLETVWETFERAGIDPGAVRGEDVGVYTGLMYHDYASGLHEIPQEVEGFLGLGTAGSVLAGRVAYLFGLEGPTMTIDTACSSSLVALHTATRALRAGECSMALAGGVTVMSSPGTFIEFSRQRVFAADGRCKSFAAAADGTIWSEGVGMLLLERLSDARRNGHHVLAVVRGTAVNQDGASNGLTAPNGPSQQRVIRKALADAGLAPTAVDAVEAHGTGTALGDPIEAQAIIATYGQDRPDDRPLWLGSLKSNVGHTQGAAGVAGVIKMVQAMRHGVLPRTLHVDEPTPQVDWSEGAVELLTEARDWPENGHPRRAAVSSFGISGTNAHVVLEQAPDSTIPDIITPDTLTPHPLPATPLVLSARGPAALAGQARRLLSHLDGTHSLLDLGYSLATTRAQLPDRAVIVAEGHEQARAALDALAEGGTHVSLVTGSPLQGRLAVLFTGQGSQRPGMGRELYDAFPVYAQAFDEACAALDRHLAGHAPHPVAEVVFSDPDGWLDRTLYTQTGLFAVETALYRLVESWGVRPDHVAGHSIGELTAAHIAGVLDLEDAAKLVAARARLMQSLPSGGAMITTTAPAETVAKLLTERTAVAAYNSPTNTVISGDADDIAAIRDTLIEQGHRARELKVSHAFHSPLMDPILDEFAAIADTVTYEEPRIPLITAAEGDPLTPDYWARHIRDSVRFEQTIRTLADQGVTTYLELGPTPHLTSAANDTVGTPACVPTLRADDPEPRALLTAVAVLHTRGIPLDWPALLPGGKRVDLPTYAFQYQPYWLDTAPRTFDVTSAGLSAPEHPLLQGKLDLPGSGGAVFTGVISLKSQPWLADHSIAGTVLMPGTGFVELALHAAQETGYAGVDELIIEAPLVIPEHGAVQLQVAVQADAGVTVHSRPEGDDPGIPWTRHASGTLTTTAEPADFDLSVWPPENARPLALDAAYEAVAAAGYHYGPVFRGLTAAWTRGDEVFAEAALPEEHHEGAARYGIHPALLDTAFHASMLTGDHEGGEGRTMLPFAWNGVTLHAAGTPHIRVRVVRSDTGATTAQLADCTGAPVVAIRSVVARPAATDRLAGPTPGAESLYRVEWHKAVTNPIQAEPAAVPVDGPQDIADLAKATAAGSPAPELIVLEVAGTTEETGDRPETVHALTTHVLSVVQAWLAEPSLDGTRLLAVTRGAVGVDTHDPVTDLAASAVWGLLRAAQSEHPGRVVLVDLDDDAPDWSTAAVLPAALSTGEPQVALRGGTAYVPRFVRGAAHAPHPQTGGTGTEDNTTGTAVTLDPNGTVLVTGGTGSLGALVARRLVTAHGIRHLLLTSRSGPGAPGAAELKAELTELGARVRIEACDATDREALAALLGTVPDSVPLTAVVHTAGVLDDGVLTALTPERLSTVLAPKVDAAWNLHELTKDRELGAFVLFSSVSGLMGGAGQGNYAAANAYLNALAHHRRTEGRAALTLAWGLWDQAGGMTTGLTETDRKRLARGGLAPLGTDEGLALFDAALRDGDTALAVPVRLDYTALRAQASDGTLPHLLHGLVRRVRRAAIAPAGAAPVEEPLAVRLAGLSAEEQEATLLTLIRGTAAQVLGLPAAESFPADAFFFEAGFDSLTAVELRNRLSEATAVRLSSTFVFDHPTAQLLAEQLRQEITQQSTQSAQSTQTAQIAQED</sequence>
<dbReference type="InterPro" id="IPR049551">
    <property type="entry name" value="PKS_DH_C"/>
</dbReference>
<dbReference type="SUPFAM" id="SSF47336">
    <property type="entry name" value="ACP-like"/>
    <property type="match status" value="3"/>
</dbReference>
<dbReference type="InterPro" id="IPR016035">
    <property type="entry name" value="Acyl_Trfase/lysoPLipase"/>
</dbReference>
<dbReference type="Pfam" id="PF16197">
    <property type="entry name" value="KAsynt_C_assoc"/>
    <property type="match status" value="3"/>
</dbReference>
<dbReference type="PROSITE" id="PS00012">
    <property type="entry name" value="PHOSPHOPANTETHEINE"/>
    <property type="match status" value="3"/>
</dbReference>
<dbReference type="FunFam" id="3.40.47.10:FF:000019">
    <property type="entry name" value="Polyketide synthase type I"/>
    <property type="match status" value="3"/>
</dbReference>
<feature type="active site" description="Proton acceptor; for dehydratase activity" evidence="9">
    <location>
        <position position="948"/>
    </location>
</feature>
<dbReference type="EC" id="2.3.1.39" evidence="14"/>
<dbReference type="Pfam" id="PF08659">
    <property type="entry name" value="KR"/>
    <property type="match status" value="3"/>
</dbReference>
<dbReference type="InterPro" id="IPR015083">
    <property type="entry name" value="NorB/c/GfsB-D-like_docking"/>
</dbReference>
<dbReference type="PATRIC" id="fig|698759.3.peg.5690"/>
<dbReference type="GO" id="GO:0004314">
    <property type="term" value="F:[acyl-carrier-protein] S-malonyltransferase activity"/>
    <property type="evidence" value="ECO:0007669"/>
    <property type="project" value="UniProtKB-EC"/>
</dbReference>
<evidence type="ECO:0000256" key="4">
    <source>
        <dbReference type="ARBA" id="ARBA00022553"/>
    </source>
</evidence>
<dbReference type="PROSITE" id="PS52019">
    <property type="entry name" value="PKS_MFAS_DH"/>
    <property type="match status" value="3"/>
</dbReference>
<feature type="active site" description="Proton donor; for dehydratase activity" evidence="9">
    <location>
        <position position="1123"/>
    </location>
</feature>
<dbReference type="InterPro" id="IPR013968">
    <property type="entry name" value="PKS_KR"/>
</dbReference>
<feature type="region of interest" description="C-terminal hotdog fold" evidence="9">
    <location>
        <begin position="4535"/>
        <end position="4675"/>
    </location>
</feature>
<feature type="active site" description="Proton donor; for dehydratase activity" evidence="9">
    <location>
        <position position="2871"/>
    </location>
</feature>
<keyword evidence="7" id="KW-0511">Multifunctional enzyme</keyword>
<keyword evidence="3" id="KW-0596">Phosphopantetheine</keyword>
<keyword evidence="8 14" id="KW-0012">Acyltransferase</keyword>
<evidence type="ECO:0000256" key="10">
    <source>
        <dbReference type="SAM" id="MobiDB-lite"/>
    </source>
</evidence>
<dbReference type="SMART" id="SM00822">
    <property type="entry name" value="PKS_KR"/>
    <property type="match status" value="3"/>
</dbReference>
<dbReference type="InterPro" id="IPR036736">
    <property type="entry name" value="ACP-like_sf"/>
</dbReference>
<dbReference type="Pfam" id="PF00109">
    <property type="entry name" value="ketoacyl-synt"/>
    <property type="match status" value="3"/>
</dbReference>
<dbReference type="Pfam" id="PF21089">
    <property type="entry name" value="PKS_DH_N"/>
    <property type="match status" value="3"/>
</dbReference>
<dbReference type="SUPFAM" id="SSF55048">
    <property type="entry name" value="Probable ACP-binding domain of malonyl-CoA ACP transacylase"/>
    <property type="match status" value="3"/>
</dbReference>
<feature type="region of interest" description="C-terminal hotdog fold" evidence="9">
    <location>
        <begin position="2813"/>
        <end position="2951"/>
    </location>
</feature>
<dbReference type="InterPro" id="IPR014043">
    <property type="entry name" value="Acyl_transferase_dom"/>
</dbReference>
<dbReference type="Gene3D" id="3.40.50.720">
    <property type="entry name" value="NAD(P)-binding Rossmann-like Domain"/>
    <property type="match status" value="3"/>
</dbReference>
<dbReference type="PROSITE" id="PS52004">
    <property type="entry name" value="KS3_2"/>
    <property type="match status" value="3"/>
</dbReference>
<dbReference type="PROSITE" id="PS50075">
    <property type="entry name" value="CARRIER"/>
    <property type="match status" value="3"/>
</dbReference>
<dbReference type="InterPro" id="IPR014030">
    <property type="entry name" value="Ketoacyl_synth_N"/>
</dbReference>
<dbReference type="CDD" id="cd00833">
    <property type="entry name" value="PKS"/>
    <property type="match status" value="3"/>
</dbReference>
<dbReference type="RefSeq" id="WP_009324865.1">
    <property type="nucleotide sequence ID" value="NZ_AEJC01000415.1"/>
</dbReference>
<dbReference type="PROSITE" id="PS00606">
    <property type="entry name" value="KS3_1"/>
    <property type="match status" value="3"/>
</dbReference>
<feature type="domain" description="Ketosynthase family 3 (KS3)" evidence="12">
    <location>
        <begin position="33"/>
        <end position="459"/>
    </location>
</feature>
<comment type="caution">
    <text evidence="14">The sequence shown here is derived from an EMBL/GenBank/DDBJ whole genome shotgun (WGS) entry which is preliminary data.</text>
</comment>
<evidence type="ECO:0000259" key="12">
    <source>
        <dbReference type="PROSITE" id="PS52004"/>
    </source>
</evidence>
<dbReference type="GO" id="GO:0004315">
    <property type="term" value="F:3-oxoacyl-[acyl-carrier-protein] synthase activity"/>
    <property type="evidence" value="ECO:0007669"/>
    <property type="project" value="InterPro"/>
</dbReference>
<dbReference type="PANTHER" id="PTHR43775:SF51">
    <property type="entry name" value="INACTIVE PHENOLPHTHIOCEROL SYNTHESIS POLYKETIDE SYNTHASE TYPE I PKS1-RELATED"/>
    <property type="match status" value="1"/>
</dbReference>
<dbReference type="InterPro" id="IPR055123">
    <property type="entry name" value="SpnB-like_Rossmann"/>
</dbReference>
<dbReference type="SMART" id="SM00823">
    <property type="entry name" value="PKS_PP"/>
    <property type="match status" value="3"/>
</dbReference>
<evidence type="ECO:0000259" key="13">
    <source>
        <dbReference type="PROSITE" id="PS52019"/>
    </source>
</evidence>
<feature type="domain" description="Ketosynthase family 3 (KS3)" evidence="12">
    <location>
        <begin position="1792"/>
        <end position="2218"/>
    </location>
</feature>
<keyword evidence="4" id="KW-0597">Phosphoprotein</keyword>
<dbReference type="InterPro" id="IPR014031">
    <property type="entry name" value="Ketoacyl_synth_C"/>
</dbReference>
<dbReference type="InterPro" id="IPR049900">
    <property type="entry name" value="PKS_mFAS_DH"/>
</dbReference>
<evidence type="ECO:0000256" key="7">
    <source>
        <dbReference type="ARBA" id="ARBA00023268"/>
    </source>
</evidence>
<dbReference type="Gene3D" id="1.10.1200.10">
    <property type="entry name" value="ACP-like"/>
    <property type="match status" value="3"/>
</dbReference>
<feature type="domain" description="Carrier" evidence="11">
    <location>
        <begin position="1691"/>
        <end position="1769"/>
    </location>
</feature>
<evidence type="ECO:0000256" key="1">
    <source>
        <dbReference type="ARBA" id="ARBA00001957"/>
    </source>
</evidence>
<evidence type="ECO:0000256" key="8">
    <source>
        <dbReference type="ARBA" id="ARBA00023315"/>
    </source>
</evidence>
<feature type="active site" description="Proton acceptor; for dehydratase activity" evidence="9">
    <location>
        <position position="2708"/>
    </location>
</feature>
<feature type="region of interest" description="Disordered" evidence="10">
    <location>
        <begin position="4857"/>
        <end position="4877"/>
    </location>
</feature>
<feature type="compositionally biased region" description="Acidic residues" evidence="10">
    <location>
        <begin position="1396"/>
        <end position="1406"/>
    </location>
</feature>
<dbReference type="SUPFAM" id="SSF52151">
    <property type="entry name" value="FabD/lysophospholipase-like"/>
    <property type="match status" value="3"/>
</dbReference>
<dbReference type="InterPro" id="IPR016039">
    <property type="entry name" value="Thiolase-like"/>
</dbReference>
<proteinExistence type="predicted"/>
<feature type="region of interest" description="N-terminal hotdog fold" evidence="9">
    <location>
        <begin position="4403"/>
        <end position="4523"/>
    </location>
</feature>